<dbReference type="InParanoid" id="A0A1Y2D9K3"/>
<protein>
    <submittedName>
        <fullName evidence="1">Uncharacterized protein</fullName>
    </submittedName>
</protein>
<evidence type="ECO:0000313" key="1">
    <source>
        <dbReference type="EMBL" id="ORY55943.1"/>
    </source>
</evidence>
<dbReference type="STRING" id="1141098.A0A1Y2D9K3"/>
<sequence length="77" mass="8712">MKRFLGGVAELETASEVFQCTEGTSLLFRDGWNRWPEDANKTGVLSWFAKSSKKLAGFADKYIPNSVYQRRPLAQPN</sequence>
<organism evidence="1 2">
    <name type="scientific">Pseudomassariella vexata</name>
    <dbReference type="NCBI Taxonomy" id="1141098"/>
    <lineage>
        <taxon>Eukaryota</taxon>
        <taxon>Fungi</taxon>
        <taxon>Dikarya</taxon>
        <taxon>Ascomycota</taxon>
        <taxon>Pezizomycotina</taxon>
        <taxon>Sordariomycetes</taxon>
        <taxon>Xylariomycetidae</taxon>
        <taxon>Amphisphaeriales</taxon>
        <taxon>Pseudomassariaceae</taxon>
        <taxon>Pseudomassariella</taxon>
    </lineage>
</organism>
<dbReference type="RefSeq" id="XP_040709895.1">
    <property type="nucleotide sequence ID" value="XM_040853481.1"/>
</dbReference>
<name>A0A1Y2D9K3_9PEZI</name>
<accession>A0A1Y2D9K3</accession>
<comment type="caution">
    <text evidence="1">The sequence shown here is derived from an EMBL/GenBank/DDBJ whole genome shotgun (WGS) entry which is preliminary data.</text>
</comment>
<gene>
    <name evidence="1" type="ORF">BCR38DRAFT_122405</name>
</gene>
<reference evidence="1 2" key="1">
    <citation type="submission" date="2016-07" db="EMBL/GenBank/DDBJ databases">
        <title>Pervasive Adenine N6-methylation of Active Genes in Fungi.</title>
        <authorList>
            <consortium name="DOE Joint Genome Institute"/>
            <person name="Mondo S.J."/>
            <person name="Dannebaum R.O."/>
            <person name="Kuo R.C."/>
            <person name="Labutti K."/>
            <person name="Haridas S."/>
            <person name="Kuo A."/>
            <person name="Salamov A."/>
            <person name="Ahrendt S.R."/>
            <person name="Lipzen A."/>
            <person name="Sullivan W."/>
            <person name="Andreopoulos W.B."/>
            <person name="Clum A."/>
            <person name="Lindquist E."/>
            <person name="Daum C."/>
            <person name="Ramamoorthy G.K."/>
            <person name="Gryganskyi A."/>
            <person name="Culley D."/>
            <person name="Magnuson J.K."/>
            <person name="James T.Y."/>
            <person name="O'Malley M.A."/>
            <person name="Stajich J.E."/>
            <person name="Spatafora J.W."/>
            <person name="Visel A."/>
            <person name="Grigoriev I.V."/>
        </authorList>
    </citation>
    <scope>NUCLEOTIDE SEQUENCE [LARGE SCALE GENOMIC DNA]</scope>
    <source>
        <strain evidence="1 2">CBS 129021</strain>
    </source>
</reference>
<dbReference type="AlphaFoldDB" id="A0A1Y2D9K3"/>
<evidence type="ECO:0000313" key="2">
    <source>
        <dbReference type="Proteomes" id="UP000193689"/>
    </source>
</evidence>
<dbReference type="EMBL" id="MCFJ01000025">
    <property type="protein sequence ID" value="ORY55943.1"/>
    <property type="molecule type" value="Genomic_DNA"/>
</dbReference>
<proteinExistence type="predicted"/>
<dbReference type="Proteomes" id="UP000193689">
    <property type="component" value="Unassembled WGS sequence"/>
</dbReference>
<dbReference type="GeneID" id="63769693"/>
<keyword evidence="2" id="KW-1185">Reference proteome</keyword>